<dbReference type="RefSeq" id="WP_053585592.1">
    <property type="nucleotide sequence ID" value="NZ_LGRV01000009.1"/>
</dbReference>
<comment type="caution">
    <text evidence="1">The sequence shown here is derived from an EMBL/GenBank/DDBJ whole genome shotgun (WGS) entry which is preliminary data.</text>
</comment>
<dbReference type="EMBL" id="LGRV01000009">
    <property type="protein sequence ID" value="KOS66223.1"/>
    <property type="molecule type" value="Genomic_DNA"/>
</dbReference>
<organism evidence="1 2">
    <name type="scientific">Lysinibacillus contaminans</name>
    <dbReference type="NCBI Taxonomy" id="1293441"/>
    <lineage>
        <taxon>Bacteria</taxon>
        <taxon>Bacillati</taxon>
        <taxon>Bacillota</taxon>
        <taxon>Bacilli</taxon>
        <taxon>Bacillales</taxon>
        <taxon>Bacillaceae</taxon>
        <taxon>Lysinibacillus</taxon>
    </lineage>
</organism>
<accession>A0ABR5JVT4</accession>
<reference evidence="2" key="1">
    <citation type="submission" date="2015-07" db="EMBL/GenBank/DDBJ databases">
        <title>Fjat-14205 dsm 2895.</title>
        <authorList>
            <person name="Liu B."/>
            <person name="Wang J."/>
            <person name="Zhu Y."/>
            <person name="Liu G."/>
            <person name="Chen Q."/>
            <person name="Chen Z."/>
            <person name="Lan J."/>
            <person name="Che J."/>
            <person name="Ge C."/>
            <person name="Shi H."/>
            <person name="Pan Z."/>
            <person name="Liu X."/>
        </authorList>
    </citation>
    <scope>NUCLEOTIDE SEQUENCE [LARGE SCALE GENOMIC DNA]</scope>
    <source>
        <strain evidence="2">DSM 25560</strain>
    </source>
</reference>
<proteinExistence type="predicted"/>
<evidence type="ECO:0000313" key="1">
    <source>
        <dbReference type="EMBL" id="KOS66223.1"/>
    </source>
</evidence>
<name>A0ABR5JVT4_9BACI</name>
<evidence type="ECO:0000313" key="2">
    <source>
        <dbReference type="Proteomes" id="UP000050668"/>
    </source>
</evidence>
<keyword evidence="2" id="KW-1185">Reference proteome</keyword>
<gene>
    <name evidence="1" type="ORF">AEA09_19320</name>
</gene>
<dbReference type="Proteomes" id="UP000050668">
    <property type="component" value="Unassembled WGS sequence"/>
</dbReference>
<protein>
    <submittedName>
        <fullName evidence="1">Uncharacterized protein</fullName>
    </submittedName>
</protein>
<sequence>MQQLSEFYIYKLNYNLAIGIEGKRQSIHPEEERSCFALMKLYDVLNNAVAIEEQYLLLKNMLQEQFEVGPSVEIEDWYKEWDMSQLEVLG</sequence>